<dbReference type="Proteomes" id="UP000814033">
    <property type="component" value="Unassembled WGS sequence"/>
</dbReference>
<comment type="caution">
    <text evidence="1">The sequence shown here is derived from an EMBL/GenBank/DDBJ whole genome shotgun (WGS) entry which is preliminary data.</text>
</comment>
<organism evidence="1 2">
    <name type="scientific">Auriscalpium vulgare</name>
    <dbReference type="NCBI Taxonomy" id="40419"/>
    <lineage>
        <taxon>Eukaryota</taxon>
        <taxon>Fungi</taxon>
        <taxon>Dikarya</taxon>
        <taxon>Basidiomycota</taxon>
        <taxon>Agaricomycotina</taxon>
        <taxon>Agaricomycetes</taxon>
        <taxon>Russulales</taxon>
        <taxon>Auriscalpiaceae</taxon>
        <taxon>Auriscalpium</taxon>
    </lineage>
</organism>
<proteinExistence type="predicted"/>
<accession>A0ACB8REF1</accession>
<evidence type="ECO:0000313" key="2">
    <source>
        <dbReference type="Proteomes" id="UP000814033"/>
    </source>
</evidence>
<protein>
    <submittedName>
        <fullName evidence="1">Uncharacterized protein</fullName>
    </submittedName>
</protein>
<reference evidence="1" key="2">
    <citation type="journal article" date="2022" name="New Phytol.">
        <title>Evolutionary transition to the ectomycorrhizal habit in the genomes of a hyperdiverse lineage of mushroom-forming fungi.</title>
        <authorList>
            <person name="Looney B."/>
            <person name="Miyauchi S."/>
            <person name="Morin E."/>
            <person name="Drula E."/>
            <person name="Courty P.E."/>
            <person name="Kohler A."/>
            <person name="Kuo A."/>
            <person name="LaButti K."/>
            <person name="Pangilinan J."/>
            <person name="Lipzen A."/>
            <person name="Riley R."/>
            <person name="Andreopoulos W."/>
            <person name="He G."/>
            <person name="Johnson J."/>
            <person name="Nolan M."/>
            <person name="Tritt A."/>
            <person name="Barry K.W."/>
            <person name="Grigoriev I.V."/>
            <person name="Nagy L.G."/>
            <person name="Hibbett D."/>
            <person name="Henrissat B."/>
            <person name="Matheny P.B."/>
            <person name="Labbe J."/>
            <person name="Martin F.M."/>
        </authorList>
    </citation>
    <scope>NUCLEOTIDE SEQUENCE</scope>
    <source>
        <strain evidence="1">FP105234-sp</strain>
    </source>
</reference>
<evidence type="ECO:0000313" key="1">
    <source>
        <dbReference type="EMBL" id="KAI0042463.1"/>
    </source>
</evidence>
<reference evidence="1" key="1">
    <citation type="submission" date="2021-02" db="EMBL/GenBank/DDBJ databases">
        <authorList>
            <consortium name="DOE Joint Genome Institute"/>
            <person name="Ahrendt S."/>
            <person name="Looney B.P."/>
            <person name="Miyauchi S."/>
            <person name="Morin E."/>
            <person name="Drula E."/>
            <person name="Courty P.E."/>
            <person name="Chicoki N."/>
            <person name="Fauchery L."/>
            <person name="Kohler A."/>
            <person name="Kuo A."/>
            <person name="Labutti K."/>
            <person name="Pangilinan J."/>
            <person name="Lipzen A."/>
            <person name="Riley R."/>
            <person name="Andreopoulos W."/>
            <person name="He G."/>
            <person name="Johnson J."/>
            <person name="Barry K.W."/>
            <person name="Grigoriev I.V."/>
            <person name="Nagy L."/>
            <person name="Hibbett D."/>
            <person name="Henrissat B."/>
            <person name="Matheny P.B."/>
            <person name="Labbe J."/>
            <person name="Martin F."/>
        </authorList>
    </citation>
    <scope>NUCLEOTIDE SEQUENCE</scope>
    <source>
        <strain evidence="1">FP105234-sp</strain>
    </source>
</reference>
<name>A0ACB8REF1_9AGAM</name>
<keyword evidence="2" id="KW-1185">Reference proteome</keyword>
<gene>
    <name evidence="1" type="ORF">FA95DRAFT_1575732</name>
</gene>
<sequence length="258" mass="27348">MPPASCVYPLLHTAPAAPYVFVIPSHLLAPHPLAHALAIIAQDTEAQGTQFTTQAKHHGRRDVRRRQQTCPALLALEVAALKPIHLIDRPVQCLRVQTSNRPLGSVARGPRTSAASFQQDCQAIGPDCTHLVAGGLRIAEGKLVEIWPFAHFQLKTGLNTQCTGTGSRGLMLCPVSTPARPSSYLGGRHTVAWNGAGPNVDCGDSAHEVEVGGGLAEHQLGDTPPPRRTLHRAFHVAALFPDIAGYGCHTAGYGGMDG</sequence>
<dbReference type="EMBL" id="MU276065">
    <property type="protein sequence ID" value="KAI0042463.1"/>
    <property type="molecule type" value="Genomic_DNA"/>
</dbReference>